<accession>A0ABS7L4M9</accession>
<keyword evidence="1" id="KW-0812">Transmembrane</keyword>
<dbReference type="PANTHER" id="PTHR40078">
    <property type="entry name" value="INTEGRAL MEMBRANE PROTEIN-RELATED"/>
    <property type="match status" value="1"/>
</dbReference>
<feature type="transmembrane region" description="Helical" evidence="1">
    <location>
        <begin position="181"/>
        <end position="199"/>
    </location>
</feature>
<evidence type="ECO:0000256" key="1">
    <source>
        <dbReference type="SAM" id="Phobius"/>
    </source>
</evidence>
<evidence type="ECO:0000313" key="3">
    <source>
        <dbReference type="Proteomes" id="UP000779049"/>
    </source>
</evidence>
<feature type="transmembrane region" description="Helical" evidence="1">
    <location>
        <begin position="157"/>
        <end position="175"/>
    </location>
</feature>
<dbReference type="EMBL" id="VIRV01000002">
    <property type="protein sequence ID" value="MBY0757984.1"/>
    <property type="molecule type" value="Genomic_DNA"/>
</dbReference>
<organism evidence="2 3">
    <name type="scientific">Sellimonas caecigallum</name>
    <dbReference type="NCBI Taxonomy" id="2592333"/>
    <lineage>
        <taxon>Bacteria</taxon>
        <taxon>Bacillati</taxon>
        <taxon>Bacillota</taxon>
        <taxon>Clostridia</taxon>
        <taxon>Lachnospirales</taxon>
        <taxon>Lachnospiraceae</taxon>
        <taxon>Sellimonas</taxon>
    </lineage>
</organism>
<comment type="caution">
    <text evidence="2">The sequence shown here is derived from an EMBL/GenBank/DDBJ whole genome shotgun (WGS) entry which is preliminary data.</text>
</comment>
<dbReference type="Proteomes" id="UP000779049">
    <property type="component" value="Unassembled WGS sequence"/>
</dbReference>
<keyword evidence="1" id="KW-1133">Transmembrane helix</keyword>
<feature type="transmembrane region" description="Helical" evidence="1">
    <location>
        <begin position="110"/>
        <end position="136"/>
    </location>
</feature>
<keyword evidence="1" id="KW-0472">Membrane</keyword>
<protein>
    <submittedName>
        <fullName evidence="2">YitT family protein</fullName>
    </submittedName>
</protein>
<keyword evidence="3" id="KW-1185">Reference proteome</keyword>
<gene>
    <name evidence="2" type="ORF">FLB61_02540</name>
</gene>
<feature type="transmembrane region" description="Helical" evidence="1">
    <location>
        <begin position="81"/>
        <end position="98"/>
    </location>
</feature>
<proteinExistence type="predicted"/>
<dbReference type="Pfam" id="PF19700">
    <property type="entry name" value="DUF6198"/>
    <property type="match status" value="1"/>
</dbReference>
<dbReference type="InterPro" id="IPR038750">
    <property type="entry name" value="YczE/YyaS-like"/>
</dbReference>
<feature type="transmembrane region" description="Helical" evidence="1">
    <location>
        <begin position="9"/>
        <end position="30"/>
    </location>
</feature>
<sequence>MGKKCIRCICFMLGILINSFGIAFITKAALGTSPISSLPYVLSKKFPLTLGQFTFVMNMIFILMQIFLLKKDFQKRQILQIGVNVIFSAFIDISMNMLDAFAPSGASAQILSLLAGCVILAMGISIEVAPNVLLVPGEGVVKAISAVSRKRFGTVKVVFDTTLITLSFILSLLFFHRLNGLGIGTVISALAVGKIVNLCNRTKLIGKIRALS</sequence>
<feature type="transmembrane region" description="Helical" evidence="1">
    <location>
        <begin position="50"/>
        <end position="69"/>
    </location>
</feature>
<dbReference type="PANTHER" id="PTHR40078:SF1">
    <property type="entry name" value="INTEGRAL MEMBRANE PROTEIN"/>
    <property type="match status" value="1"/>
</dbReference>
<dbReference type="RefSeq" id="WP_221919318.1">
    <property type="nucleotide sequence ID" value="NZ_CP173660.1"/>
</dbReference>
<name>A0ABS7L4M9_9FIRM</name>
<evidence type="ECO:0000313" key="2">
    <source>
        <dbReference type="EMBL" id="MBY0757984.1"/>
    </source>
</evidence>
<reference evidence="2 3" key="1">
    <citation type="journal article" date="2020" name="New Microbes New Infect">
        <title>Sellimonas caecigallum sp. nov., description and genome sequence of a new member of the Sellimonas genus isolated from the cecum of feral chicken.</title>
        <authorList>
            <person name="Wongkuna S."/>
            <person name="Ghimire S."/>
            <person name="Antony L."/>
            <person name="Chankhamhaengdecha S."/>
            <person name="Janvilisri T."/>
            <person name="Scaria J."/>
        </authorList>
    </citation>
    <scope>NUCLEOTIDE SEQUENCE [LARGE SCALE GENOMIC DNA]</scope>
    <source>
        <strain evidence="2 3">SW451</strain>
    </source>
</reference>